<dbReference type="SUPFAM" id="SSF102588">
    <property type="entry name" value="LmbE-like"/>
    <property type="match status" value="1"/>
</dbReference>
<evidence type="ECO:0000313" key="2">
    <source>
        <dbReference type="Proteomes" id="UP000007718"/>
    </source>
</evidence>
<dbReference type="InterPro" id="IPR003737">
    <property type="entry name" value="GlcNAc_PI_deacetylase-related"/>
</dbReference>
<sequence length="311" mass="33677">MRRTRRLWLPLALLSLGLAAYINLPGLPDEDGQAQAQVEALPAAQVPGRGERVLILSPHPDDETLCCGGYISRAQAQGAEVYLAWVTAGDGFEIDAAVTERTLHPGPAGLRELAGRRQQEARAAAQTLGVPAGHLTFLGYPDGGLTAMTTRNQVQPYRSPHSGASAVYLSGVQTPGAPFTGQALEQDLTRLLDRIQPTRVLAPAPQDHHGDHHTLGVLAGRLLARRGEESRLSYWVVHGGLEWPLPKGAHPALTLQPAPLARSLPWTRLDLSPQEQARKRSAMQAYRTQTAVLGRFMAAFDRRNELLSPLP</sequence>
<dbReference type="GO" id="GO:0016811">
    <property type="term" value="F:hydrolase activity, acting on carbon-nitrogen (but not peptide) bonds, in linear amides"/>
    <property type="evidence" value="ECO:0007669"/>
    <property type="project" value="TreeGrafter"/>
</dbReference>
<dbReference type="InterPro" id="IPR024078">
    <property type="entry name" value="LmbE-like_dom_sf"/>
</dbReference>
<reference evidence="1 2" key="2">
    <citation type="journal article" date="2012" name="Stand. Genomic Sci.">
        <title>Complete genome sequence of the orange-red pigmented, radioresistant Deinococcus proteolyticus type strain (MRP(T)).</title>
        <authorList>
            <person name="Copeland A."/>
            <person name="Zeytun A."/>
            <person name="Yassawong M."/>
            <person name="Nolan M."/>
            <person name="Lucas S."/>
            <person name="Hammon N."/>
            <person name="Deshpande S."/>
            <person name="Cheng J.F."/>
            <person name="Han C."/>
            <person name="Tapia R."/>
            <person name="Goodwin L.A."/>
            <person name="Pitluck S."/>
            <person name="Mavromatis K."/>
            <person name="Liolios K."/>
            <person name="Pagani I."/>
            <person name="Ivanova N."/>
            <person name="Mikhailova N."/>
            <person name="Pati A."/>
            <person name="Chen A."/>
            <person name="Palaniappan K."/>
            <person name="Land M."/>
            <person name="Hauser L."/>
            <person name="Jeffries C.D."/>
            <person name="Brambilla E.M."/>
            <person name="Rohde M."/>
            <person name="Sikorski J."/>
            <person name="Pukall R."/>
            <person name="Goker M."/>
            <person name="Detter J.C."/>
            <person name="Woyke T."/>
            <person name="Bristow J."/>
            <person name="Eisen J.A."/>
            <person name="Markowitz V."/>
            <person name="Hugenholtz P."/>
            <person name="Kyrpides N.C."/>
            <person name="Klenk H.P."/>
            <person name="Lapidus A."/>
        </authorList>
    </citation>
    <scope>NUCLEOTIDE SEQUENCE [LARGE SCALE GENOMIC DNA]</scope>
    <source>
        <strain evidence="2">ATCC 35074 / DSM 20540 / JCM 6276 / NBRC 101906 / NCIMB 13154 / VKM Ac-1939 / CCM 2703 / MRP</strain>
    </source>
</reference>
<dbReference type="eggNOG" id="COG2120">
    <property type="taxonomic scope" value="Bacteria"/>
</dbReference>
<protein>
    <submittedName>
        <fullName evidence="1">LmbE family protein</fullName>
    </submittedName>
</protein>
<reference evidence="2" key="1">
    <citation type="submission" date="2011-02" db="EMBL/GenBank/DDBJ databases">
        <title>The complete sequence of chromosome of Deinococcus proteolyticus DSM 20540.</title>
        <authorList>
            <consortium name="US DOE Joint Genome Institute (JGI-PGF)"/>
            <person name="Lucas S."/>
            <person name="Copeland A."/>
            <person name="Lapidus A."/>
            <person name="Bruce D."/>
            <person name="Goodwin L."/>
            <person name="Pitluck S."/>
            <person name="Kyrpides N."/>
            <person name="Mavromatis K."/>
            <person name="Pagani I."/>
            <person name="Ivanova N."/>
            <person name="Ovchinnikova G."/>
            <person name="Zeytun A."/>
            <person name="Detter J.C."/>
            <person name="Han C."/>
            <person name="Land M."/>
            <person name="Hauser L."/>
            <person name="Markowitz V."/>
            <person name="Cheng J.-F."/>
            <person name="Hugenholtz P."/>
            <person name="Woyke T."/>
            <person name="Wu D."/>
            <person name="Pukall R."/>
            <person name="Steenblock K."/>
            <person name="Brambilla E."/>
            <person name="Klenk H.-P."/>
            <person name="Eisen J.A."/>
        </authorList>
    </citation>
    <scope>NUCLEOTIDE SEQUENCE [LARGE SCALE GENOMIC DNA]</scope>
    <source>
        <strain evidence="2">ATCC 35074 / DSM 20540 / JCM 6276 / NBRC 101906 / NCIMB 13154 / VKM Ac-1939 / CCM 2703 / MRP</strain>
    </source>
</reference>
<dbReference type="Proteomes" id="UP000007718">
    <property type="component" value="Chromosome"/>
</dbReference>
<organism evidence="1 2">
    <name type="scientific">Deinococcus proteolyticus (strain ATCC 35074 / DSM 20540 / JCM 6276 / NBRC 101906 / NCIMB 13154 / VKM Ac-1939 / CCM 2703 / MRP)</name>
    <dbReference type="NCBI Taxonomy" id="693977"/>
    <lineage>
        <taxon>Bacteria</taxon>
        <taxon>Thermotogati</taxon>
        <taxon>Deinococcota</taxon>
        <taxon>Deinococci</taxon>
        <taxon>Deinococcales</taxon>
        <taxon>Deinococcaceae</taxon>
        <taxon>Deinococcus</taxon>
    </lineage>
</organism>
<dbReference type="HOGENOM" id="CLU_049311_0_0_0"/>
<dbReference type="KEGG" id="dpt:Deipr_0247"/>
<dbReference type="AlphaFoldDB" id="F0RJ12"/>
<evidence type="ECO:0000313" key="1">
    <source>
        <dbReference type="EMBL" id="ADY25420.1"/>
    </source>
</evidence>
<dbReference type="PANTHER" id="PTHR12993:SF29">
    <property type="entry name" value="BLR3841 PROTEIN"/>
    <property type="match status" value="1"/>
</dbReference>
<dbReference type="Gene3D" id="3.40.50.10320">
    <property type="entry name" value="LmbE-like"/>
    <property type="match status" value="1"/>
</dbReference>
<gene>
    <name evidence="1" type="ordered locus">Deipr_0247</name>
</gene>
<dbReference type="RefSeq" id="WP_013614029.1">
    <property type="nucleotide sequence ID" value="NC_015161.1"/>
</dbReference>
<name>F0RJ12_DEIPM</name>
<accession>F0RJ12</accession>
<dbReference type="OrthoDB" id="9815144at2"/>
<keyword evidence="2" id="KW-1185">Reference proteome</keyword>
<dbReference type="PANTHER" id="PTHR12993">
    <property type="entry name" value="N-ACETYLGLUCOSAMINYL-PHOSPHATIDYLINOSITOL DE-N-ACETYLASE-RELATED"/>
    <property type="match status" value="1"/>
</dbReference>
<dbReference type="Pfam" id="PF02585">
    <property type="entry name" value="PIG-L"/>
    <property type="match status" value="1"/>
</dbReference>
<dbReference type="STRING" id="693977.Deipr_0247"/>
<dbReference type="EMBL" id="CP002536">
    <property type="protein sequence ID" value="ADY25420.1"/>
    <property type="molecule type" value="Genomic_DNA"/>
</dbReference>
<proteinExistence type="predicted"/>